<dbReference type="PROSITE" id="PS50113">
    <property type="entry name" value="PAC"/>
    <property type="match status" value="1"/>
</dbReference>
<dbReference type="NCBIfam" id="TIGR00229">
    <property type="entry name" value="sensory_box"/>
    <property type="match status" value="1"/>
</dbReference>
<keyword evidence="8" id="KW-0902">Two-component regulatory system</keyword>
<name>A0A8D5FFG7_9BACT</name>
<protein>
    <recommendedName>
        <fullName evidence="2">histidine kinase</fullName>
        <ecNumber evidence="2">2.7.13.3</ecNumber>
    </recommendedName>
</protein>
<evidence type="ECO:0000256" key="9">
    <source>
        <dbReference type="SAM" id="Phobius"/>
    </source>
</evidence>
<dbReference type="Pfam" id="PF02518">
    <property type="entry name" value="HATPase_c"/>
    <property type="match status" value="1"/>
</dbReference>
<dbReference type="PROSITE" id="PS50109">
    <property type="entry name" value="HIS_KIN"/>
    <property type="match status" value="1"/>
</dbReference>
<keyword evidence="9" id="KW-0812">Transmembrane</keyword>
<dbReference type="SMART" id="SM00091">
    <property type="entry name" value="PAS"/>
    <property type="match status" value="1"/>
</dbReference>
<dbReference type="CDD" id="cd00075">
    <property type="entry name" value="HATPase"/>
    <property type="match status" value="1"/>
</dbReference>
<keyword evidence="4" id="KW-0808">Transferase</keyword>
<dbReference type="PANTHER" id="PTHR43065">
    <property type="entry name" value="SENSOR HISTIDINE KINASE"/>
    <property type="match status" value="1"/>
</dbReference>
<dbReference type="Pfam" id="PF00989">
    <property type="entry name" value="PAS"/>
    <property type="match status" value="1"/>
</dbReference>
<organism evidence="13 14">
    <name type="scientific">Desulfomarina profundi</name>
    <dbReference type="NCBI Taxonomy" id="2772557"/>
    <lineage>
        <taxon>Bacteria</taxon>
        <taxon>Pseudomonadati</taxon>
        <taxon>Thermodesulfobacteriota</taxon>
        <taxon>Desulfobulbia</taxon>
        <taxon>Desulfobulbales</taxon>
        <taxon>Desulfobulbaceae</taxon>
        <taxon>Desulfomarina</taxon>
    </lineage>
</organism>
<feature type="domain" description="PAC" evidence="12">
    <location>
        <begin position="305"/>
        <end position="357"/>
    </location>
</feature>
<dbReference type="RefSeq" id="WP_228855901.1">
    <property type="nucleotide sequence ID" value="NZ_AP024086.1"/>
</dbReference>
<dbReference type="KEGG" id="dbk:DGMP_03940"/>
<dbReference type="InterPro" id="IPR005467">
    <property type="entry name" value="His_kinase_dom"/>
</dbReference>
<evidence type="ECO:0000256" key="2">
    <source>
        <dbReference type="ARBA" id="ARBA00012438"/>
    </source>
</evidence>
<dbReference type="CDD" id="cd00130">
    <property type="entry name" value="PAS"/>
    <property type="match status" value="1"/>
</dbReference>
<dbReference type="EMBL" id="AP024086">
    <property type="protein sequence ID" value="BCL59701.1"/>
    <property type="molecule type" value="Genomic_DNA"/>
</dbReference>
<dbReference type="Proteomes" id="UP000826725">
    <property type="component" value="Chromosome"/>
</dbReference>
<dbReference type="PROSITE" id="PS50112">
    <property type="entry name" value="PAS"/>
    <property type="match status" value="1"/>
</dbReference>
<proteinExistence type="predicted"/>
<dbReference type="GO" id="GO:0006355">
    <property type="term" value="P:regulation of DNA-templated transcription"/>
    <property type="evidence" value="ECO:0007669"/>
    <property type="project" value="InterPro"/>
</dbReference>
<dbReference type="CDD" id="cd00082">
    <property type="entry name" value="HisKA"/>
    <property type="match status" value="1"/>
</dbReference>
<dbReference type="InterPro" id="IPR013767">
    <property type="entry name" value="PAS_fold"/>
</dbReference>
<dbReference type="InterPro" id="IPR000700">
    <property type="entry name" value="PAS-assoc_C"/>
</dbReference>
<evidence type="ECO:0000256" key="3">
    <source>
        <dbReference type="ARBA" id="ARBA00022553"/>
    </source>
</evidence>
<dbReference type="PANTHER" id="PTHR43065:SF10">
    <property type="entry name" value="PEROXIDE STRESS-ACTIVATED HISTIDINE KINASE MAK3"/>
    <property type="match status" value="1"/>
</dbReference>
<feature type="transmembrane region" description="Helical" evidence="9">
    <location>
        <begin position="206"/>
        <end position="226"/>
    </location>
</feature>
<evidence type="ECO:0000259" key="10">
    <source>
        <dbReference type="PROSITE" id="PS50109"/>
    </source>
</evidence>
<evidence type="ECO:0000256" key="5">
    <source>
        <dbReference type="ARBA" id="ARBA00022741"/>
    </source>
</evidence>
<dbReference type="InterPro" id="IPR003661">
    <property type="entry name" value="HisK_dim/P_dom"/>
</dbReference>
<dbReference type="GO" id="GO:0000155">
    <property type="term" value="F:phosphorelay sensor kinase activity"/>
    <property type="evidence" value="ECO:0007669"/>
    <property type="project" value="InterPro"/>
</dbReference>
<evidence type="ECO:0000256" key="8">
    <source>
        <dbReference type="ARBA" id="ARBA00023012"/>
    </source>
</evidence>
<keyword evidence="9" id="KW-0472">Membrane</keyword>
<dbReference type="InterPro" id="IPR000014">
    <property type="entry name" value="PAS"/>
</dbReference>
<evidence type="ECO:0000259" key="11">
    <source>
        <dbReference type="PROSITE" id="PS50112"/>
    </source>
</evidence>
<feature type="domain" description="PAS" evidence="11">
    <location>
        <begin position="239"/>
        <end position="281"/>
    </location>
</feature>
<sequence length="578" mass="64801">MMNFLSNSRKKLSIPLVGILVTTVILAGLLVFSTMRNLNKEQRIIEGFLLDEGLTLIRSLEAGARTTMMHEMMGGSLPVKTLVRETAKSERIEYIFIVAEDGMVVASAGIHDLKTDSLLTRKILEKREPVTTVIDLNGHKPVFEVATIFQSLPLERPVGMGMMGQSRWRPVSRVTKMLEEGRAVIHLGLCTKEFQEARVQDVRHSFFMGSLLLLLGSAGFYFLFLYQGMRVTRTTLANMKLYTRNIIESMPDGLITFDSRGRVVAWNPKAVELTGVHYEALKELSMEALFPGMPVDSLAVYENASSFSYTFKDGKGGEIPVEISCSPLQDEEKKNRGAVFLLRDLRKIRAMEEQLARSHRLAALGKMAAGIAHEIRNPLGTLRGFAQYFGARAEDDASREYSSLMIGEVDRLNESISSLLQFSRPREPEFLPLELEDLLEKMEKLLEYDLKEKNITLEKSYTCSIQIEGDGDLLLQVLLNVLKNALNASETDGLISVTCENDDEHIYITVKDNGVGMSRVECEQMFDPFFTTRKTGTGLGLTVSHQIVEQHQGLFKVTSEQGKGTSVTIILPQRQREQ</sequence>
<keyword evidence="6" id="KW-0418">Kinase</keyword>
<keyword evidence="3" id="KW-0597">Phosphoprotein</keyword>
<evidence type="ECO:0000256" key="1">
    <source>
        <dbReference type="ARBA" id="ARBA00000085"/>
    </source>
</evidence>
<keyword evidence="5" id="KW-0547">Nucleotide-binding</keyword>
<dbReference type="SMART" id="SM00387">
    <property type="entry name" value="HATPase_c"/>
    <property type="match status" value="1"/>
</dbReference>
<evidence type="ECO:0000256" key="6">
    <source>
        <dbReference type="ARBA" id="ARBA00022777"/>
    </source>
</evidence>
<reference evidence="13" key="1">
    <citation type="submission" date="2020-09" db="EMBL/GenBank/DDBJ databases">
        <title>Desulfogranum mesoprofundum gen. nov., sp. nov., a novel mesophilic, sulfate-reducing chemolithoautotroph isolated from a deep-sea hydrothermal vent chimney in the Suiyo Seamount.</title>
        <authorList>
            <person name="Hashimoto Y."/>
            <person name="Nakagawa S."/>
        </authorList>
    </citation>
    <scope>NUCLEOTIDE SEQUENCE</scope>
    <source>
        <strain evidence="13">KT2</strain>
    </source>
</reference>
<keyword evidence="9" id="KW-1133">Transmembrane helix</keyword>
<keyword evidence="7" id="KW-0067">ATP-binding</keyword>
<dbReference type="AlphaFoldDB" id="A0A8D5FFG7"/>
<dbReference type="GO" id="GO:0005524">
    <property type="term" value="F:ATP binding"/>
    <property type="evidence" value="ECO:0007669"/>
    <property type="project" value="UniProtKB-KW"/>
</dbReference>
<evidence type="ECO:0000313" key="14">
    <source>
        <dbReference type="Proteomes" id="UP000826725"/>
    </source>
</evidence>
<evidence type="ECO:0000313" key="13">
    <source>
        <dbReference type="EMBL" id="BCL59701.1"/>
    </source>
</evidence>
<feature type="transmembrane region" description="Helical" evidence="9">
    <location>
        <begin position="12"/>
        <end position="33"/>
    </location>
</feature>
<evidence type="ECO:0000256" key="7">
    <source>
        <dbReference type="ARBA" id="ARBA00022840"/>
    </source>
</evidence>
<keyword evidence="14" id="KW-1185">Reference proteome</keyword>
<dbReference type="InterPro" id="IPR003594">
    <property type="entry name" value="HATPase_dom"/>
</dbReference>
<dbReference type="EC" id="2.7.13.3" evidence="2"/>
<dbReference type="Pfam" id="PF00512">
    <property type="entry name" value="HisKA"/>
    <property type="match status" value="1"/>
</dbReference>
<dbReference type="SMART" id="SM00388">
    <property type="entry name" value="HisKA"/>
    <property type="match status" value="1"/>
</dbReference>
<comment type="catalytic activity">
    <reaction evidence="1">
        <text>ATP + protein L-histidine = ADP + protein N-phospho-L-histidine.</text>
        <dbReference type="EC" id="2.7.13.3"/>
    </reaction>
</comment>
<gene>
    <name evidence="13" type="ORF">DGMP_03940</name>
</gene>
<accession>A0A8D5FFG7</accession>
<feature type="domain" description="Histidine kinase" evidence="10">
    <location>
        <begin position="370"/>
        <end position="575"/>
    </location>
</feature>
<evidence type="ECO:0000256" key="4">
    <source>
        <dbReference type="ARBA" id="ARBA00022679"/>
    </source>
</evidence>
<evidence type="ECO:0000259" key="12">
    <source>
        <dbReference type="PROSITE" id="PS50113"/>
    </source>
</evidence>